<dbReference type="GO" id="GO:0016874">
    <property type="term" value="F:ligase activity"/>
    <property type="evidence" value="ECO:0007669"/>
    <property type="project" value="UniProtKB-KW"/>
</dbReference>
<evidence type="ECO:0000313" key="1">
    <source>
        <dbReference type="EMBL" id="TDL79528.1"/>
    </source>
</evidence>
<reference evidence="1 2" key="1">
    <citation type="submission" date="2019-03" db="EMBL/GenBank/DDBJ databases">
        <title>Primorskyibacter sp. SS33 isolated from sediments.</title>
        <authorList>
            <person name="Xunke S."/>
        </authorList>
    </citation>
    <scope>NUCLEOTIDE SEQUENCE [LARGE SCALE GENOMIC DNA]</scope>
    <source>
        <strain evidence="1 2">SS33</strain>
    </source>
</reference>
<dbReference type="InterPro" id="IPR009097">
    <property type="entry name" value="Cyclic_Pdiesterase"/>
</dbReference>
<dbReference type="SUPFAM" id="SSF55144">
    <property type="entry name" value="LigT-like"/>
    <property type="match status" value="1"/>
</dbReference>
<organism evidence="1 2">
    <name type="scientific">Palleronia sediminis</name>
    <dbReference type="NCBI Taxonomy" id="2547833"/>
    <lineage>
        <taxon>Bacteria</taxon>
        <taxon>Pseudomonadati</taxon>
        <taxon>Pseudomonadota</taxon>
        <taxon>Alphaproteobacteria</taxon>
        <taxon>Rhodobacterales</taxon>
        <taxon>Roseobacteraceae</taxon>
        <taxon>Palleronia</taxon>
    </lineage>
</organism>
<dbReference type="Proteomes" id="UP000295701">
    <property type="component" value="Unassembled WGS sequence"/>
</dbReference>
<dbReference type="Pfam" id="PF13563">
    <property type="entry name" value="2_5_RNA_ligase2"/>
    <property type="match status" value="1"/>
</dbReference>
<accession>A0A4R6AB29</accession>
<protein>
    <submittedName>
        <fullName evidence="1">2'-5' RNA ligase family protein</fullName>
    </submittedName>
</protein>
<proteinExistence type="predicted"/>
<gene>
    <name evidence="1" type="ORF">E2L08_09480</name>
</gene>
<keyword evidence="2" id="KW-1185">Reference proteome</keyword>
<dbReference type="AlphaFoldDB" id="A0A4R6AB29"/>
<sequence length="172" mass="18824">MAPMALILTLGFDAPSFARLEPLRQRHFPPARNFIPVHVTLFQQLPSDAIARVLADLAAAAARHAPLPFAATGIVDFGGGAAVALDCPPARALHCDLRDAWRDMLSTSDDRARKLHATVQNKVDRDTARATQAQLRAGFTPWSGVFDALRLWHYRGGPWEDAGTFPFRGDSE</sequence>
<comment type="caution">
    <text evidence="1">The sequence shown here is derived from an EMBL/GenBank/DDBJ whole genome shotgun (WGS) entry which is preliminary data.</text>
</comment>
<evidence type="ECO:0000313" key="2">
    <source>
        <dbReference type="Proteomes" id="UP000295701"/>
    </source>
</evidence>
<keyword evidence="1" id="KW-0436">Ligase</keyword>
<name>A0A4R6AB29_9RHOB</name>
<dbReference type="EMBL" id="SNAA01000009">
    <property type="protein sequence ID" value="TDL79528.1"/>
    <property type="molecule type" value="Genomic_DNA"/>
</dbReference>
<dbReference type="Gene3D" id="3.90.1140.10">
    <property type="entry name" value="Cyclic phosphodiesterase"/>
    <property type="match status" value="1"/>
</dbReference>